<protein>
    <submittedName>
        <fullName evidence="1">Uncharacterized protein</fullName>
    </submittedName>
</protein>
<proteinExistence type="predicted"/>
<reference evidence="1" key="1">
    <citation type="submission" date="2021-05" db="EMBL/GenBank/DDBJ databases">
        <authorList>
            <person name="Scholz U."/>
            <person name="Mascher M."/>
            <person name="Fiebig A."/>
        </authorList>
    </citation>
    <scope>NUCLEOTIDE SEQUENCE [LARGE SCALE GENOMIC DNA]</scope>
</reference>
<evidence type="ECO:0000313" key="1">
    <source>
        <dbReference type="EnsemblPlants" id="AVESA.00010b.r2.3CG0510370.1.CDS"/>
    </source>
</evidence>
<dbReference type="Proteomes" id="UP001732700">
    <property type="component" value="Chromosome 3C"/>
</dbReference>
<sequence>MSAHTLLSQPEQSGERKINSEKKRKINNAKPSKSQSLLLSLPDSHSGVCACVRLRDTKHQPPHTQPHPLSPPPHPLRRRRTVSVPEISYAVGSAWGERMPELRSGVRQSRLRAKKVEDLDVEDPAANLVATAPTVAGRRGRGRGGRGGGRGSGRGRAGGRGRGVPVIDLDPDQPFEALPGAAVGLGVVGAPQRIDEFADKVVKMDGGSPEKVGGGEDDASPVPEKIQVGHSPQYKVERKLGKGGFGQVYVGRRMSGGTERTGPDAYEVALKLEHRNSKGCNYGPPYEWQVYSSLNGCYGIPSVHYKGCQGDYYVMVMDILGPSLWDVWNSVGQAMTPSMVACIAVEAISILEKLHAKGFVHGDVKPENFLLGQPGSPDEKKLYLIDLGLASRWKETSSGQHVDYDQRPDIFRGTIRYASVHAHLGRTGSRRDDLESLAYTLIFLLRGRLPWQGYQAGQKRARGNHDEDEQPKKKVRLGSPANQWISVYNARRPMKQRYHYNVAEARLHQHIDKGNEDGLFISSVASSANLWALIMDAGTGFTSQVYELSPIFLHKDWIMEQWENNYYISAIAGATNGSSLVVMSKGTPYTQQSYKVSESFPFKWINKKWKEGFHVTSMTTAGSRWGVVMSRNSGYSEQVVELDFLYPSEGIHRRWENGYRITSTAATGDQAAFILSIPKRKLLDETQETLRTSAFPSNHVKEKWAKNLYIASICFGRTVS</sequence>
<accession>A0ACD5VWR7</accession>
<reference evidence="1" key="2">
    <citation type="submission" date="2025-09" db="UniProtKB">
        <authorList>
            <consortium name="EnsemblPlants"/>
        </authorList>
    </citation>
    <scope>IDENTIFICATION</scope>
</reference>
<organism evidence="1 2">
    <name type="scientific">Avena sativa</name>
    <name type="common">Oat</name>
    <dbReference type="NCBI Taxonomy" id="4498"/>
    <lineage>
        <taxon>Eukaryota</taxon>
        <taxon>Viridiplantae</taxon>
        <taxon>Streptophyta</taxon>
        <taxon>Embryophyta</taxon>
        <taxon>Tracheophyta</taxon>
        <taxon>Spermatophyta</taxon>
        <taxon>Magnoliopsida</taxon>
        <taxon>Liliopsida</taxon>
        <taxon>Poales</taxon>
        <taxon>Poaceae</taxon>
        <taxon>BOP clade</taxon>
        <taxon>Pooideae</taxon>
        <taxon>Poodae</taxon>
        <taxon>Poeae</taxon>
        <taxon>Poeae Chloroplast Group 1 (Aveneae type)</taxon>
        <taxon>Aveninae</taxon>
        <taxon>Avena</taxon>
    </lineage>
</organism>
<dbReference type="EnsemblPlants" id="AVESA.00010b.r2.3CG0510370.1">
    <property type="protein sequence ID" value="AVESA.00010b.r2.3CG0510370.1.CDS"/>
    <property type="gene ID" value="AVESA.00010b.r2.3CG0510370"/>
</dbReference>
<name>A0ACD5VWR7_AVESA</name>
<evidence type="ECO:0000313" key="2">
    <source>
        <dbReference type="Proteomes" id="UP001732700"/>
    </source>
</evidence>
<keyword evidence="2" id="KW-1185">Reference proteome</keyword>